<evidence type="ECO:0000256" key="6">
    <source>
        <dbReference type="ARBA" id="ARBA00023136"/>
    </source>
</evidence>
<accession>A0ABV7Y3Q9</accession>
<feature type="transmembrane region" description="Helical" evidence="9">
    <location>
        <begin position="767"/>
        <end position="786"/>
    </location>
</feature>
<feature type="region of interest" description="Disordered" evidence="8">
    <location>
        <begin position="577"/>
        <end position="599"/>
    </location>
</feature>
<dbReference type="InterPro" id="IPR017871">
    <property type="entry name" value="ABC_transporter-like_CS"/>
</dbReference>
<protein>
    <submittedName>
        <fullName evidence="12">ABC transporter ATP-binding protein</fullName>
    </submittedName>
</protein>
<keyword evidence="2 9" id="KW-0812">Transmembrane</keyword>
<dbReference type="PROSITE" id="PS50893">
    <property type="entry name" value="ABC_TRANSPORTER_2"/>
    <property type="match status" value="2"/>
</dbReference>
<feature type="domain" description="ABC transporter" evidence="10">
    <location>
        <begin position="334"/>
        <end position="565"/>
    </location>
</feature>
<dbReference type="PANTHER" id="PTHR43394">
    <property type="entry name" value="ATP-DEPENDENT PERMEASE MDL1, MITOCHONDRIAL"/>
    <property type="match status" value="1"/>
</dbReference>
<evidence type="ECO:0000259" key="11">
    <source>
        <dbReference type="PROSITE" id="PS50929"/>
    </source>
</evidence>
<dbReference type="InterPro" id="IPR003439">
    <property type="entry name" value="ABC_transporter-like_ATP-bd"/>
</dbReference>
<reference evidence="13" key="1">
    <citation type="journal article" date="2019" name="Int. J. Syst. Evol. Microbiol.">
        <title>The Global Catalogue of Microorganisms (GCM) 10K type strain sequencing project: providing services to taxonomists for standard genome sequencing and annotation.</title>
        <authorList>
            <consortium name="The Broad Institute Genomics Platform"/>
            <consortium name="The Broad Institute Genome Sequencing Center for Infectious Disease"/>
            <person name="Wu L."/>
            <person name="Ma J."/>
        </authorList>
    </citation>
    <scope>NUCLEOTIDE SEQUENCE [LARGE SCALE GENOMIC DNA]</scope>
    <source>
        <strain evidence="13">CGMCC 4.7241</strain>
    </source>
</reference>
<feature type="transmembrane region" description="Helical" evidence="9">
    <location>
        <begin position="845"/>
        <end position="869"/>
    </location>
</feature>
<feature type="transmembrane region" description="Helical" evidence="9">
    <location>
        <begin position="741"/>
        <end position="761"/>
    </location>
</feature>
<dbReference type="PROSITE" id="PS00211">
    <property type="entry name" value="ABC_TRANSPORTER_1"/>
    <property type="match status" value="1"/>
</dbReference>
<sequence length="1192" mass="129071">MATFRDRSPFRRMVGYCREHRAAVALGFVTSIVGSAALAGIPLVVKQIVDDRANVGPWLGLLAAAALLRFVAGTVRRYVSGTLGYGVGARLRTDVFDALQRLDGAQYDRLKAGQVVGRVVTDVGSVETALRNVPQLASNAVMFALSLVIMLTLSPLLTLVALVAAPLLFVSARRGSAFLTPLHRDYSQQTGVLAGVVESAVSGVRVIKGFGQEHREQERFEKQAGHLYDLGVRRANAASNFYPALNAIPAIAQVAVLAFGGWLALDGRITLGTFLAFATYLAATVAPVRWLVTQLPALVEAKAGLLRLLEVIDAKPTVTDKPDAQKAPDGPLSIDLEHVTFGYDHDYPVLHDVTLHVEAGETLALVGAPGSGKSTIALLLTRFYDPQQGTISLNGTDIADLTVESVRERVAMVFEDSFLFSDTLRSNIAFGRSDERVAEAARQAEADPFIDDLPNGYDTVVGERGLTLSGGQRQRVALARAMLTAPPILVLDDATSAVDAGVEADILATLRQATRNRTTLLIAHRRSSLRLADRIAVLDRGRVVDVGTHAELLARCPHYRTLLHNPADFPYPTGVLQRGKEPQNPSPVREVGSGCGDVDADVRRAREPEPKLSARKLLGPLWASLALVVAAMGLESIANLALPLLTRSAIDNGVGKDAPGVLVQASVAALVLVLLTWAIRVFHERVVGRTGEQARLWLEVKAFAHLQRLGLDYYEREHSGGVLTRMTSDISAITSFIQRSFGTLVTAVAEFTGVLVVMLILQPRLTLALVVLLPLFVASVFAYRRWSRRAYDEARDRLSELNTDLQENIAGLRVAQAYGHQDASRRTFRQLVDKHLQARLRSERYLAVFTSFTELVGDLALVVVLAVGATLVAGGDLTTGGLIAFVLYINLLFGPVQLMTLVIDSYQRAQVGLERLRELLGTRTSTPQTAHPQTVDTVTDAITFDDVHFTYQGAAREAVSSIDLEITRGQTVAVVGETGAGKSTLLKLMARFYDPTRGAITIGGTDLRQLDLASYRSRLGIVPQEPYLFAGTVRDAIAYGRPHATDTQVEDAARAVGAHDMIATLRYDYHHELGEGGKGISAGQRQLLALARAQLVDPDVLLLDEAMSTLDLATEAAVTAAMRHLTEPRTTLIIAHRLSTAMTCDRILVMAAGRIAEAGTHQELLDRGGRYARLWAAFNGVQDTRRTLFTQR</sequence>
<feature type="transmembrane region" description="Helical" evidence="9">
    <location>
        <begin position="661"/>
        <end position="679"/>
    </location>
</feature>
<dbReference type="Gene3D" id="3.40.50.300">
    <property type="entry name" value="P-loop containing nucleotide triphosphate hydrolases"/>
    <property type="match status" value="2"/>
</dbReference>
<dbReference type="PANTHER" id="PTHR43394:SF1">
    <property type="entry name" value="ATP-BINDING CASSETTE SUB-FAMILY B MEMBER 10, MITOCHONDRIAL"/>
    <property type="match status" value="1"/>
</dbReference>
<evidence type="ECO:0000256" key="5">
    <source>
        <dbReference type="ARBA" id="ARBA00022989"/>
    </source>
</evidence>
<feature type="transmembrane region" description="Helical" evidence="9">
    <location>
        <begin position="140"/>
        <end position="169"/>
    </location>
</feature>
<dbReference type="Pfam" id="PF00005">
    <property type="entry name" value="ABC_tran"/>
    <property type="match status" value="2"/>
</dbReference>
<evidence type="ECO:0000313" key="13">
    <source>
        <dbReference type="Proteomes" id="UP001595699"/>
    </source>
</evidence>
<feature type="transmembrane region" description="Helical" evidence="9">
    <location>
        <begin position="21"/>
        <end position="43"/>
    </location>
</feature>
<gene>
    <name evidence="12" type="ORF">ACFOUW_00990</name>
</gene>
<feature type="domain" description="ABC transporter" evidence="10">
    <location>
        <begin position="942"/>
        <end position="1177"/>
    </location>
</feature>
<evidence type="ECO:0000256" key="3">
    <source>
        <dbReference type="ARBA" id="ARBA00022741"/>
    </source>
</evidence>
<evidence type="ECO:0000256" key="8">
    <source>
        <dbReference type="SAM" id="MobiDB-lite"/>
    </source>
</evidence>
<dbReference type="SUPFAM" id="SSF90123">
    <property type="entry name" value="ABC transporter transmembrane region"/>
    <property type="match status" value="2"/>
</dbReference>
<keyword evidence="13" id="KW-1185">Reference proteome</keyword>
<evidence type="ECO:0000256" key="7">
    <source>
        <dbReference type="SAM" id="Coils"/>
    </source>
</evidence>
<dbReference type="CDD" id="cd18543">
    <property type="entry name" value="ABC_6TM_Rv0194_D1_like"/>
    <property type="match status" value="1"/>
</dbReference>
<dbReference type="SUPFAM" id="SSF52540">
    <property type="entry name" value="P-loop containing nucleoside triphosphate hydrolases"/>
    <property type="match status" value="2"/>
</dbReference>
<feature type="transmembrane region" description="Helical" evidence="9">
    <location>
        <begin position="271"/>
        <end position="292"/>
    </location>
</feature>
<dbReference type="InterPro" id="IPR011527">
    <property type="entry name" value="ABC1_TM_dom"/>
</dbReference>
<comment type="caution">
    <text evidence="12">The sequence shown here is derived from an EMBL/GenBank/DDBJ whole genome shotgun (WGS) entry which is preliminary data.</text>
</comment>
<feature type="coiled-coil region" evidence="7">
    <location>
        <begin position="788"/>
        <end position="815"/>
    </location>
</feature>
<keyword evidence="5 9" id="KW-1133">Transmembrane helix</keyword>
<feature type="transmembrane region" description="Helical" evidence="9">
    <location>
        <begin position="881"/>
        <end position="903"/>
    </location>
</feature>
<feature type="transmembrane region" description="Helical" evidence="9">
    <location>
        <begin position="621"/>
        <end position="641"/>
    </location>
</feature>
<dbReference type="RefSeq" id="WP_205122203.1">
    <property type="nucleotide sequence ID" value="NZ_JAFBCM010000001.1"/>
</dbReference>
<dbReference type="CDD" id="cd18546">
    <property type="entry name" value="ABC_6TM_Rv0194_D2_like"/>
    <property type="match status" value="1"/>
</dbReference>
<dbReference type="Proteomes" id="UP001595699">
    <property type="component" value="Unassembled WGS sequence"/>
</dbReference>
<dbReference type="InterPro" id="IPR039421">
    <property type="entry name" value="Type_1_exporter"/>
</dbReference>
<evidence type="ECO:0000256" key="2">
    <source>
        <dbReference type="ARBA" id="ARBA00022692"/>
    </source>
</evidence>
<keyword evidence="7" id="KW-0175">Coiled coil</keyword>
<evidence type="ECO:0000256" key="9">
    <source>
        <dbReference type="SAM" id="Phobius"/>
    </source>
</evidence>
<dbReference type="InterPro" id="IPR003593">
    <property type="entry name" value="AAA+_ATPase"/>
</dbReference>
<feature type="domain" description="ABC transmembrane type-1" evidence="11">
    <location>
        <begin position="25"/>
        <end position="300"/>
    </location>
</feature>
<evidence type="ECO:0000256" key="4">
    <source>
        <dbReference type="ARBA" id="ARBA00022840"/>
    </source>
</evidence>
<dbReference type="GO" id="GO:0005524">
    <property type="term" value="F:ATP binding"/>
    <property type="evidence" value="ECO:0007669"/>
    <property type="project" value="UniProtKB-KW"/>
</dbReference>
<dbReference type="EMBL" id="JBHRZH010000001">
    <property type="protein sequence ID" value="MFC3759402.1"/>
    <property type="molecule type" value="Genomic_DNA"/>
</dbReference>
<feature type="transmembrane region" description="Helical" evidence="9">
    <location>
        <begin position="241"/>
        <end position="265"/>
    </location>
</feature>
<keyword evidence="6 9" id="KW-0472">Membrane</keyword>
<evidence type="ECO:0000313" key="12">
    <source>
        <dbReference type="EMBL" id="MFC3759402.1"/>
    </source>
</evidence>
<dbReference type="PROSITE" id="PS50929">
    <property type="entry name" value="ABC_TM1F"/>
    <property type="match status" value="2"/>
</dbReference>
<dbReference type="Pfam" id="PF00664">
    <property type="entry name" value="ABC_membrane"/>
    <property type="match status" value="2"/>
</dbReference>
<organism evidence="12 13">
    <name type="scientific">Tenggerimyces flavus</name>
    <dbReference type="NCBI Taxonomy" id="1708749"/>
    <lineage>
        <taxon>Bacteria</taxon>
        <taxon>Bacillati</taxon>
        <taxon>Actinomycetota</taxon>
        <taxon>Actinomycetes</taxon>
        <taxon>Propionibacteriales</taxon>
        <taxon>Nocardioidaceae</taxon>
        <taxon>Tenggerimyces</taxon>
    </lineage>
</organism>
<keyword evidence="4 12" id="KW-0067">ATP-binding</keyword>
<evidence type="ECO:0000259" key="10">
    <source>
        <dbReference type="PROSITE" id="PS50893"/>
    </source>
</evidence>
<dbReference type="InterPro" id="IPR027417">
    <property type="entry name" value="P-loop_NTPase"/>
</dbReference>
<evidence type="ECO:0000256" key="1">
    <source>
        <dbReference type="ARBA" id="ARBA00004651"/>
    </source>
</evidence>
<dbReference type="SMART" id="SM00382">
    <property type="entry name" value="AAA"/>
    <property type="match status" value="2"/>
</dbReference>
<keyword evidence="3" id="KW-0547">Nucleotide-binding</keyword>
<name>A0ABV7Y3Q9_9ACTN</name>
<proteinExistence type="predicted"/>
<feature type="domain" description="ABC transmembrane type-1" evidence="11">
    <location>
        <begin position="626"/>
        <end position="908"/>
    </location>
</feature>
<dbReference type="Gene3D" id="1.20.1560.10">
    <property type="entry name" value="ABC transporter type 1, transmembrane domain"/>
    <property type="match status" value="2"/>
</dbReference>
<comment type="subcellular location">
    <subcellularLocation>
        <location evidence="1">Cell membrane</location>
        <topology evidence="1">Multi-pass membrane protein</topology>
    </subcellularLocation>
</comment>
<dbReference type="InterPro" id="IPR036640">
    <property type="entry name" value="ABC1_TM_sf"/>
</dbReference>